<feature type="region of interest" description="Disordered" evidence="1">
    <location>
        <begin position="150"/>
        <end position="183"/>
    </location>
</feature>
<evidence type="ECO:0000313" key="3">
    <source>
        <dbReference type="Proteomes" id="UP000800035"/>
    </source>
</evidence>
<proteinExistence type="predicted"/>
<organism evidence="2 3">
    <name type="scientific">Byssothecium circinans</name>
    <dbReference type="NCBI Taxonomy" id="147558"/>
    <lineage>
        <taxon>Eukaryota</taxon>
        <taxon>Fungi</taxon>
        <taxon>Dikarya</taxon>
        <taxon>Ascomycota</taxon>
        <taxon>Pezizomycotina</taxon>
        <taxon>Dothideomycetes</taxon>
        <taxon>Pleosporomycetidae</taxon>
        <taxon>Pleosporales</taxon>
        <taxon>Massarineae</taxon>
        <taxon>Massarinaceae</taxon>
        <taxon>Byssothecium</taxon>
    </lineage>
</organism>
<gene>
    <name evidence="2" type="ORF">CC80DRAFT_169286</name>
</gene>
<dbReference type="AlphaFoldDB" id="A0A6A5TML5"/>
<dbReference type="EMBL" id="ML977007">
    <property type="protein sequence ID" value="KAF1952952.1"/>
    <property type="molecule type" value="Genomic_DNA"/>
</dbReference>
<evidence type="ECO:0000313" key="2">
    <source>
        <dbReference type="EMBL" id="KAF1952952.1"/>
    </source>
</evidence>
<protein>
    <submittedName>
        <fullName evidence="2">Uncharacterized protein</fullName>
    </submittedName>
</protein>
<accession>A0A6A5TML5</accession>
<name>A0A6A5TML5_9PLEO</name>
<reference evidence="2" key="1">
    <citation type="journal article" date="2020" name="Stud. Mycol.">
        <title>101 Dothideomycetes genomes: a test case for predicting lifestyles and emergence of pathogens.</title>
        <authorList>
            <person name="Haridas S."/>
            <person name="Albert R."/>
            <person name="Binder M."/>
            <person name="Bloem J."/>
            <person name="Labutti K."/>
            <person name="Salamov A."/>
            <person name="Andreopoulos B."/>
            <person name="Baker S."/>
            <person name="Barry K."/>
            <person name="Bills G."/>
            <person name="Bluhm B."/>
            <person name="Cannon C."/>
            <person name="Castanera R."/>
            <person name="Culley D."/>
            <person name="Daum C."/>
            <person name="Ezra D."/>
            <person name="Gonzalez J."/>
            <person name="Henrissat B."/>
            <person name="Kuo A."/>
            <person name="Liang C."/>
            <person name="Lipzen A."/>
            <person name="Lutzoni F."/>
            <person name="Magnuson J."/>
            <person name="Mondo S."/>
            <person name="Nolan M."/>
            <person name="Ohm R."/>
            <person name="Pangilinan J."/>
            <person name="Park H.-J."/>
            <person name="Ramirez L."/>
            <person name="Alfaro M."/>
            <person name="Sun H."/>
            <person name="Tritt A."/>
            <person name="Yoshinaga Y."/>
            <person name="Zwiers L.-H."/>
            <person name="Turgeon B."/>
            <person name="Goodwin S."/>
            <person name="Spatafora J."/>
            <person name="Crous P."/>
            <person name="Grigoriev I."/>
        </authorList>
    </citation>
    <scope>NUCLEOTIDE SEQUENCE</scope>
    <source>
        <strain evidence="2">CBS 675.92</strain>
    </source>
</reference>
<evidence type="ECO:0000256" key="1">
    <source>
        <dbReference type="SAM" id="MobiDB-lite"/>
    </source>
</evidence>
<dbReference type="Proteomes" id="UP000800035">
    <property type="component" value="Unassembled WGS sequence"/>
</dbReference>
<sequence length="195" mass="22299">MLKATVKMERVYTASTTQTRHTLQGHPQGVHLGWDDATAAVESKSKFNELEKSRAEILRLARTYLTPSDRGLPETAMEKALTVQPRPWAQPWAHPWAPKQRSQFEKESEYQEQTSDWAKGKWKQYEEPARHSGNTEGHTFIAEEFGEYMREDSSPSFDDLLKSMPKGWAQKRPQMPTQTPQVASALRVQLGDARS</sequence>
<keyword evidence="3" id="KW-1185">Reference proteome</keyword>